<feature type="signal peptide" evidence="1">
    <location>
        <begin position="1"/>
        <end position="21"/>
    </location>
</feature>
<dbReference type="RefSeq" id="WP_105217253.1">
    <property type="nucleotide sequence ID" value="NZ_CP027062.1"/>
</dbReference>
<keyword evidence="1" id="KW-0732">Signal</keyword>
<proteinExistence type="predicted"/>
<keyword evidence="3" id="KW-1185">Reference proteome</keyword>
<protein>
    <submittedName>
        <fullName evidence="2">Outer membrane lipoprotein-sorting protein</fullName>
    </submittedName>
</protein>
<dbReference type="AlphaFoldDB" id="A0A2S0I0P7"/>
<feature type="chain" id="PRO_5015676243" evidence="1">
    <location>
        <begin position="22"/>
        <end position="257"/>
    </location>
</feature>
<evidence type="ECO:0000256" key="1">
    <source>
        <dbReference type="SAM" id="SignalP"/>
    </source>
</evidence>
<dbReference type="OrthoDB" id="128937at2"/>
<gene>
    <name evidence="2" type="ORF">C5O00_12960</name>
</gene>
<organism evidence="2 3">
    <name type="scientific">Pukyongia salina</name>
    <dbReference type="NCBI Taxonomy" id="2094025"/>
    <lineage>
        <taxon>Bacteria</taxon>
        <taxon>Pseudomonadati</taxon>
        <taxon>Bacteroidota</taxon>
        <taxon>Flavobacteriia</taxon>
        <taxon>Flavobacteriales</taxon>
        <taxon>Flavobacteriaceae</taxon>
        <taxon>Pukyongia</taxon>
    </lineage>
</organism>
<dbReference type="Proteomes" id="UP000238442">
    <property type="component" value="Chromosome"/>
</dbReference>
<dbReference type="EMBL" id="CP027062">
    <property type="protein sequence ID" value="AVI52013.1"/>
    <property type="molecule type" value="Genomic_DNA"/>
</dbReference>
<sequence>MKTLKTLFIILLVAAIVPATAQTADEIIENYFENTGGKEAWDDIESMQTTGDAMMGGQSYPFVQTTLSDGRMVVKVDLQGTSFIPQAFDGEQVWTTNFQSMQAEAMDKETSVNYKNNEANEFPDPFLNYKENGYKLELVGEATMEGTECYKLVLTKKPVMVDGQEKPNVTTYYFDKENFVPIVSESTMNGGPMAGMTTQTVFSDYLEAGDFYLPFSITQKFNGQVGQTIKVTDVKFNVEVDDAMFKMPATADTEDKK</sequence>
<evidence type="ECO:0000313" key="3">
    <source>
        <dbReference type="Proteomes" id="UP000238442"/>
    </source>
</evidence>
<evidence type="ECO:0000313" key="2">
    <source>
        <dbReference type="EMBL" id="AVI52013.1"/>
    </source>
</evidence>
<keyword evidence="2" id="KW-0449">Lipoprotein</keyword>
<dbReference type="Gene3D" id="2.50.20.10">
    <property type="entry name" value="Lipoprotein localisation LolA/LolB/LppX"/>
    <property type="match status" value="1"/>
</dbReference>
<dbReference type="KEGG" id="aue:C5O00_12960"/>
<name>A0A2S0I0P7_9FLAO</name>
<accession>A0A2S0I0P7</accession>
<reference evidence="2 3" key="1">
    <citation type="submission" date="2018-02" db="EMBL/GenBank/DDBJ databases">
        <title>Genomic analysis of the strain RR4-38 isolated from a seawater recirculating aquaculture system.</title>
        <authorList>
            <person name="Kim Y.-S."/>
            <person name="Jang Y.H."/>
            <person name="Kim K.-H."/>
        </authorList>
    </citation>
    <scope>NUCLEOTIDE SEQUENCE [LARGE SCALE GENOMIC DNA]</scope>
    <source>
        <strain evidence="2 3">RR4-38</strain>
    </source>
</reference>